<comment type="caution">
    <text evidence="2">The sequence shown here is derived from an EMBL/GenBank/DDBJ whole genome shotgun (WGS) entry which is preliminary data.</text>
</comment>
<feature type="transmembrane region" description="Helical" evidence="1">
    <location>
        <begin position="164"/>
        <end position="187"/>
    </location>
</feature>
<proteinExistence type="predicted"/>
<accession>A0A369VX59</accession>
<feature type="transmembrane region" description="Helical" evidence="1">
    <location>
        <begin position="101"/>
        <end position="121"/>
    </location>
</feature>
<feature type="transmembrane region" description="Helical" evidence="1">
    <location>
        <begin position="61"/>
        <end position="81"/>
    </location>
</feature>
<sequence length="233" mass="24684">MAVRDRDLLLAVAGVFLFLPLFALNLLVPPMPALVVSEGMTNAEQRLLAETIAQWVLAYGHWYGLAGLFTQFGQLAVLSLYLDRERPATGAALARSIRRLLVFLLASMIVGVPLTLGMWLVVLLIPALFLSGRLMLTGPVIVAERPIGPLQAIARGWRLTRGNGLVLAGMAAIPILGGLVAAPLLSLDRWLRLEGGGNPVAVTLVDAGAAAVAAAALLATTLIQVAAYRRLAR</sequence>
<dbReference type="AlphaFoldDB" id="A0A369VX59"/>
<evidence type="ECO:0000313" key="2">
    <source>
        <dbReference type="EMBL" id="RDE05750.1"/>
    </source>
</evidence>
<feature type="transmembrane region" description="Helical" evidence="1">
    <location>
        <begin position="207"/>
        <end position="228"/>
    </location>
</feature>
<dbReference type="Proteomes" id="UP000253918">
    <property type="component" value="Unassembled WGS sequence"/>
</dbReference>
<gene>
    <name evidence="2" type="ORF">DVW87_11145</name>
</gene>
<keyword evidence="3" id="KW-1185">Reference proteome</keyword>
<dbReference type="EMBL" id="QQNB01000002">
    <property type="protein sequence ID" value="RDE05750.1"/>
    <property type="molecule type" value="Genomic_DNA"/>
</dbReference>
<evidence type="ECO:0000313" key="3">
    <source>
        <dbReference type="Proteomes" id="UP000253918"/>
    </source>
</evidence>
<name>A0A369VX59_9SPHN</name>
<keyword evidence="1" id="KW-0472">Membrane</keyword>
<evidence type="ECO:0000256" key="1">
    <source>
        <dbReference type="SAM" id="Phobius"/>
    </source>
</evidence>
<protein>
    <submittedName>
        <fullName evidence="2">Uncharacterized protein</fullName>
    </submittedName>
</protein>
<feature type="transmembrane region" description="Helical" evidence="1">
    <location>
        <begin position="127"/>
        <end position="143"/>
    </location>
</feature>
<organism evidence="2 3">
    <name type="scientific">Sphingomonas aracearum</name>
    <dbReference type="NCBI Taxonomy" id="2283317"/>
    <lineage>
        <taxon>Bacteria</taxon>
        <taxon>Pseudomonadati</taxon>
        <taxon>Pseudomonadota</taxon>
        <taxon>Alphaproteobacteria</taxon>
        <taxon>Sphingomonadales</taxon>
        <taxon>Sphingomonadaceae</taxon>
        <taxon>Sphingomonas</taxon>
    </lineage>
</organism>
<keyword evidence="1" id="KW-1133">Transmembrane helix</keyword>
<keyword evidence="1" id="KW-0812">Transmembrane</keyword>
<reference evidence="2 3" key="1">
    <citation type="submission" date="2018-07" db="EMBL/GenBank/DDBJ databases">
        <title>a novel species of Sphingomonas isolated from the rhizosphere soil of Araceae plant.</title>
        <authorList>
            <person name="Zhiyong W."/>
            <person name="Qinglan Z."/>
            <person name="Zhiwei F."/>
            <person name="Ding X."/>
            <person name="Gejiao W."/>
            <person name="Shixue Z."/>
        </authorList>
    </citation>
    <scope>NUCLEOTIDE SEQUENCE [LARGE SCALE GENOMIC DNA]</scope>
    <source>
        <strain evidence="2 3">WZY 27</strain>
    </source>
</reference>